<evidence type="ECO:0000313" key="3">
    <source>
        <dbReference type="EMBL" id="KGF65920.1"/>
    </source>
</evidence>
<dbReference type="EMBL" id="JRMB01000001">
    <property type="protein sequence ID" value="KGF65920.1"/>
    <property type="molecule type" value="Genomic_DNA"/>
</dbReference>
<organism evidence="3 4">
    <name type="scientific">Pseudomonas lutea</name>
    <dbReference type="NCBI Taxonomy" id="243924"/>
    <lineage>
        <taxon>Bacteria</taxon>
        <taxon>Pseudomonadati</taxon>
        <taxon>Pseudomonadota</taxon>
        <taxon>Gammaproteobacteria</taxon>
        <taxon>Pseudomonadales</taxon>
        <taxon>Pseudomonadaceae</taxon>
        <taxon>Pseudomonas</taxon>
    </lineage>
</organism>
<accession>A0A9X0EHE1</accession>
<name>A0A9X0EHE1_9PSED</name>
<sequence>MSSLVGRPIVVVSAFFALCLSAGARADGNQLLEECQDGINSMSGGVSRNSVGVGHCVGVLQATMDTLDLFHEAGGLPRLVCVPEGGIPMIQSMRIVVQSLQAHPESLHLNESVLVVSALKNAFPCQ</sequence>
<evidence type="ECO:0000313" key="4">
    <source>
        <dbReference type="Proteomes" id="UP000029719"/>
    </source>
</evidence>
<reference evidence="3 4" key="1">
    <citation type="submission" date="2014-09" db="EMBL/GenBank/DDBJ databases">
        <title>Genome sequence of Pseudomonas lutea strain DSM 17257T.</title>
        <authorList>
            <person name="Kwak Y."/>
            <person name="Shin J.-H."/>
        </authorList>
    </citation>
    <scope>NUCLEOTIDE SEQUENCE [LARGE SCALE GENOMIC DNA]</scope>
    <source>
        <strain evidence="3 4">DSM 17257</strain>
    </source>
</reference>
<dbReference type="InterPro" id="IPR041238">
    <property type="entry name" value="Rap1a"/>
</dbReference>
<feature type="signal peptide" evidence="1">
    <location>
        <begin position="1"/>
        <end position="26"/>
    </location>
</feature>
<evidence type="ECO:0000256" key="1">
    <source>
        <dbReference type="SAM" id="SignalP"/>
    </source>
</evidence>
<dbReference type="AlphaFoldDB" id="A0A9X0EHE1"/>
<feature type="chain" id="PRO_5040959723" description="Rap1a immunity protein domain-containing protein" evidence="1">
    <location>
        <begin position="27"/>
        <end position="126"/>
    </location>
</feature>
<gene>
    <name evidence="3" type="ORF">LT42_08420</name>
</gene>
<feature type="domain" description="Rap1a immunity protein" evidence="2">
    <location>
        <begin position="28"/>
        <end position="125"/>
    </location>
</feature>
<keyword evidence="1" id="KW-0732">Signal</keyword>
<comment type="caution">
    <text evidence="3">The sequence shown here is derived from an EMBL/GenBank/DDBJ whole genome shotgun (WGS) entry which is preliminary data.</text>
</comment>
<evidence type="ECO:0000259" key="2">
    <source>
        <dbReference type="Pfam" id="PF18602"/>
    </source>
</evidence>
<dbReference type="Proteomes" id="UP000029719">
    <property type="component" value="Unassembled WGS sequence"/>
</dbReference>
<protein>
    <recommendedName>
        <fullName evidence="2">Rap1a immunity protein domain-containing protein</fullName>
    </recommendedName>
</protein>
<proteinExistence type="predicted"/>
<dbReference type="Pfam" id="PF18602">
    <property type="entry name" value="Rap1a"/>
    <property type="match status" value="1"/>
</dbReference>